<evidence type="ECO:0000313" key="4">
    <source>
        <dbReference type="Proteomes" id="UP000054350"/>
    </source>
</evidence>
<dbReference type="OrthoDB" id="10429046at2759"/>
<feature type="transmembrane region" description="Helical" evidence="2">
    <location>
        <begin position="41"/>
        <end position="62"/>
    </location>
</feature>
<accession>A0A0L0T9L2</accession>
<dbReference type="VEuPathDB" id="FungiDB:AMAG_15688"/>
<keyword evidence="2" id="KW-0812">Transmembrane</keyword>
<protein>
    <submittedName>
        <fullName evidence="3">Uncharacterized protein</fullName>
    </submittedName>
</protein>
<feature type="transmembrane region" description="Helical" evidence="2">
    <location>
        <begin position="96"/>
        <end position="117"/>
    </location>
</feature>
<evidence type="ECO:0000256" key="2">
    <source>
        <dbReference type="SAM" id="Phobius"/>
    </source>
</evidence>
<reference evidence="3 4" key="1">
    <citation type="submission" date="2009-11" db="EMBL/GenBank/DDBJ databases">
        <title>Annotation of Allomyces macrogynus ATCC 38327.</title>
        <authorList>
            <consortium name="The Broad Institute Genome Sequencing Platform"/>
            <person name="Russ C."/>
            <person name="Cuomo C."/>
            <person name="Burger G."/>
            <person name="Gray M.W."/>
            <person name="Holland P.W.H."/>
            <person name="King N."/>
            <person name="Lang F.B.F."/>
            <person name="Roger A.J."/>
            <person name="Ruiz-Trillo I."/>
            <person name="Young S.K."/>
            <person name="Zeng Q."/>
            <person name="Gargeya S."/>
            <person name="Fitzgerald M."/>
            <person name="Haas B."/>
            <person name="Abouelleil A."/>
            <person name="Alvarado L."/>
            <person name="Arachchi H.M."/>
            <person name="Berlin A."/>
            <person name="Chapman S.B."/>
            <person name="Gearin G."/>
            <person name="Goldberg J."/>
            <person name="Griggs A."/>
            <person name="Gujja S."/>
            <person name="Hansen M."/>
            <person name="Heiman D."/>
            <person name="Howarth C."/>
            <person name="Larimer J."/>
            <person name="Lui A."/>
            <person name="MacDonald P.J.P."/>
            <person name="McCowen C."/>
            <person name="Montmayeur A."/>
            <person name="Murphy C."/>
            <person name="Neiman D."/>
            <person name="Pearson M."/>
            <person name="Priest M."/>
            <person name="Roberts A."/>
            <person name="Saif S."/>
            <person name="Shea T."/>
            <person name="Sisk P."/>
            <person name="Stolte C."/>
            <person name="Sykes S."/>
            <person name="Wortman J."/>
            <person name="Nusbaum C."/>
            <person name="Birren B."/>
        </authorList>
    </citation>
    <scope>NUCLEOTIDE SEQUENCE [LARGE SCALE GENOMIC DNA]</scope>
    <source>
        <strain evidence="3 4">ATCC 38327</strain>
    </source>
</reference>
<keyword evidence="2" id="KW-1133">Transmembrane helix</keyword>
<name>A0A0L0T9L2_ALLM3</name>
<dbReference type="EMBL" id="GG745372">
    <property type="protein sequence ID" value="KNE71458.1"/>
    <property type="molecule type" value="Genomic_DNA"/>
</dbReference>
<evidence type="ECO:0000313" key="3">
    <source>
        <dbReference type="EMBL" id="KNE71458.1"/>
    </source>
</evidence>
<dbReference type="AlphaFoldDB" id="A0A0L0T9L2"/>
<gene>
    <name evidence="3" type="ORF">AMAG_15688</name>
</gene>
<keyword evidence="4" id="KW-1185">Reference proteome</keyword>
<keyword evidence="2" id="KW-0472">Membrane</keyword>
<dbReference type="Proteomes" id="UP000054350">
    <property type="component" value="Unassembled WGS sequence"/>
</dbReference>
<feature type="transmembrane region" description="Helical" evidence="2">
    <location>
        <begin position="68"/>
        <end position="89"/>
    </location>
</feature>
<sequence>MPSSTAAEAAAAATPKPAPPTSAPTDPAKFLNLFDLRATTLAMLAVHTFAPLIPLIPAAAAFNDLGPAGLALLFIAAIQVVATGVGLWGTAKRKAGIVNAFGLRHGVAAVASTAMVLVRTGERSVGANIWWFVSGVLVVLCAWGCGNTGRC</sequence>
<feature type="transmembrane region" description="Helical" evidence="2">
    <location>
        <begin position="129"/>
        <end position="146"/>
    </location>
</feature>
<evidence type="ECO:0000256" key="1">
    <source>
        <dbReference type="SAM" id="MobiDB-lite"/>
    </source>
</evidence>
<feature type="compositionally biased region" description="Low complexity" evidence="1">
    <location>
        <begin position="1"/>
        <end position="15"/>
    </location>
</feature>
<reference evidence="4" key="2">
    <citation type="submission" date="2009-11" db="EMBL/GenBank/DDBJ databases">
        <title>The Genome Sequence of Allomyces macrogynus strain ATCC 38327.</title>
        <authorList>
            <consortium name="The Broad Institute Genome Sequencing Platform"/>
            <person name="Russ C."/>
            <person name="Cuomo C."/>
            <person name="Shea T."/>
            <person name="Young S.K."/>
            <person name="Zeng Q."/>
            <person name="Koehrsen M."/>
            <person name="Haas B."/>
            <person name="Borodovsky M."/>
            <person name="Guigo R."/>
            <person name="Alvarado L."/>
            <person name="Berlin A."/>
            <person name="Borenstein D."/>
            <person name="Chen Z."/>
            <person name="Engels R."/>
            <person name="Freedman E."/>
            <person name="Gellesch M."/>
            <person name="Goldberg J."/>
            <person name="Griggs A."/>
            <person name="Gujja S."/>
            <person name="Heiman D."/>
            <person name="Hepburn T."/>
            <person name="Howarth C."/>
            <person name="Jen D."/>
            <person name="Larson L."/>
            <person name="Lewis B."/>
            <person name="Mehta T."/>
            <person name="Park D."/>
            <person name="Pearson M."/>
            <person name="Roberts A."/>
            <person name="Saif S."/>
            <person name="Shenoy N."/>
            <person name="Sisk P."/>
            <person name="Stolte C."/>
            <person name="Sykes S."/>
            <person name="Walk T."/>
            <person name="White J."/>
            <person name="Yandava C."/>
            <person name="Burger G."/>
            <person name="Gray M.W."/>
            <person name="Holland P.W.H."/>
            <person name="King N."/>
            <person name="Lang F.B.F."/>
            <person name="Roger A.J."/>
            <person name="Ruiz-Trillo I."/>
            <person name="Lander E."/>
            <person name="Nusbaum C."/>
        </authorList>
    </citation>
    <scope>NUCLEOTIDE SEQUENCE [LARGE SCALE GENOMIC DNA]</scope>
    <source>
        <strain evidence="4">ATCC 38327</strain>
    </source>
</reference>
<organism evidence="3 4">
    <name type="scientific">Allomyces macrogynus (strain ATCC 38327)</name>
    <name type="common">Allomyces javanicus var. macrogynus</name>
    <dbReference type="NCBI Taxonomy" id="578462"/>
    <lineage>
        <taxon>Eukaryota</taxon>
        <taxon>Fungi</taxon>
        <taxon>Fungi incertae sedis</taxon>
        <taxon>Blastocladiomycota</taxon>
        <taxon>Blastocladiomycetes</taxon>
        <taxon>Blastocladiales</taxon>
        <taxon>Blastocladiaceae</taxon>
        <taxon>Allomyces</taxon>
    </lineage>
</organism>
<proteinExistence type="predicted"/>
<feature type="region of interest" description="Disordered" evidence="1">
    <location>
        <begin position="1"/>
        <end position="23"/>
    </location>
</feature>